<proteinExistence type="predicted"/>
<dbReference type="AlphaFoldDB" id="A0A1N6XCW6"/>
<evidence type="ECO:0000313" key="3">
    <source>
        <dbReference type="Proteomes" id="UP000186914"/>
    </source>
</evidence>
<dbReference type="EMBL" id="FTNO01000001">
    <property type="protein sequence ID" value="SIR00186.1"/>
    <property type="molecule type" value="Genomic_DNA"/>
</dbReference>
<dbReference type="Pfam" id="PF26455">
    <property type="entry name" value="DUF8134"/>
    <property type="match status" value="1"/>
</dbReference>
<evidence type="ECO:0000259" key="1">
    <source>
        <dbReference type="Pfam" id="PF26455"/>
    </source>
</evidence>
<dbReference type="OrthoDB" id="193938at2157"/>
<accession>A0A1N6XCW6</accession>
<name>A0A1N6XCW6_9EURY</name>
<gene>
    <name evidence="2" type="ORF">SAMN05421858_1084</name>
</gene>
<protein>
    <recommendedName>
        <fullName evidence="1">DUF8134 domain-containing protein</fullName>
    </recommendedName>
</protein>
<dbReference type="Proteomes" id="UP000186914">
    <property type="component" value="Unassembled WGS sequence"/>
</dbReference>
<evidence type="ECO:0000313" key="2">
    <source>
        <dbReference type="EMBL" id="SIR00186.1"/>
    </source>
</evidence>
<dbReference type="RefSeq" id="WP_076428648.1">
    <property type="nucleotide sequence ID" value="NZ_FTNO01000001.1"/>
</dbReference>
<dbReference type="InterPro" id="IPR058447">
    <property type="entry name" value="DUF8134"/>
</dbReference>
<reference evidence="3" key="1">
    <citation type="submission" date="2017-01" db="EMBL/GenBank/DDBJ databases">
        <authorList>
            <person name="Varghese N."/>
            <person name="Submissions S."/>
        </authorList>
    </citation>
    <scope>NUCLEOTIDE SEQUENCE [LARGE SCALE GENOMIC DNA]</scope>
    <source>
        <strain evidence="3">CGMCC 1.7737</strain>
    </source>
</reference>
<organism evidence="2 3">
    <name type="scientific">Haladaptatus litoreus</name>
    <dbReference type="NCBI Taxonomy" id="553468"/>
    <lineage>
        <taxon>Archaea</taxon>
        <taxon>Methanobacteriati</taxon>
        <taxon>Methanobacteriota</taxon>
        <taxon>Stenosarchaea group</taxon>
        <taxon>Halobacteria</taxon>
        <taxon>Halobacteriales</taxon>
        <taxon>Haladaptataceae</taxon>
        <taxon>Haladaptatus</taxon>
    </lineage>
</organism>
<keyword evidence="3" id="KW-1185">Reference proteome</keyword>
<sequence>MAIAVRTLDEGAWVNVENTRIVGVSNVWKLARHGICDCDVSFFVVEVFTDVGVDGRWVEARTGGQCIGCGEHGTTGWLQIGKMGEDSFRPVEVEGVHSPR</sequence>
<feature type="domain" description="DUF8134" evidence="1">
    <location>
        <begin position="1"/>
        <end position="99"/>
    </location>
</feature>